<evidence type="ECO:0000313" key="7">
    <source>
        <dbReference type="EMBL" id="TGG90638.1"/>
    </source>
</evidence>
<organism evidence="7 8">
    <name type="scientific">Natronospirillum operosum</name>
    <dbReference type="NCBI Taxonomy" id="2759953"/>
    <lineage>
        <taxon>Bacteria</taxon>
        <taxon>Pseudomonadati</taxon>
        <taxon>Pseudomonadota</taxon>
        <taxon>Gammaproteobacteria</taxon>
        <taxon>Oceanospirillales</taxon>
        <taxon>Natronospirillaceae</taxon>
        <taxon>Natronospirillum</taxon>
    </lineage>
</organism>
<keyword evidence="1 7" id="KW-0808">Transferase</keyword>
<keyword evidence="4" id="KW-0067">ATP-binding</keyword>
<dbReference type="PANTHER" id="PTHR10925">
    <property type="entry name" value="N-ACETYLTRANSFERASE 10"/>
    <property type="match status" value="1"/>
</dbReference>
<evidence type="ECO:0000256" key="4">
    <source>
        <dbReference type="ARBA" id="ARBA00022840"/>
    </source>
</evidence>
<evidence type="ECO:0000256" key="3">
    <source>
        <dbReference type="ARBA" id="ARBA00022741"/>
    </source>
</evidence>
<dbReference type="Pfam" id="PF05127">
    <property type="entry name" value="NAT10_TcmA_helicase"/>
    <property type="match status" value="1"/>
</dbReference>
<keyword evidence="2" id="KW-0819">tRNA processing</keyword>
<dbReference type="AlphaFoldDB" id="A0A4Z0W513"/>
<keyword evidence="3" id="KW-0547">Nucleotide-binding</keyword>
<dbReference type="InterPro" id="IPR027417">
    <property type="entry name" value="P-loop_NTPase"/>
</dbReference>
<sequence>MAVPTPDQTSRPALSRLPDRQWWLLEGDDTALAQAIPALAEQAHTGSDRTLWVTPEPDSEDNWPETLPSRQLYRLLGQTVDRLVLDWRQGWHLNHLTQAAGAVRAGGQLVILLNPDCSERFGWQPGQASNWFVHWRQAVLAQGARVLSQVAELPAPEAAAPHLHSPVRQPLTADQAAATRAIIDLAAAAEGSALVMTAARGHGKTMALLLAARALAHQGQRLTCLAPQGEPLRSLQSGWAEVTADLPAVQAPRFCTWDQWLAEPDAGDLVLADEAAMLGVSRLQTLFARSRRLVCATTTEGYEGSGQGFLLRFLPWLQQQARELTHVRLQQAIRWRSDDVMARALRQSLLYPVREPLEWQADRPQDTATADQLVIRELPLAQVVHRPEWCEDWVQLLATAHYQTRPDDLRQCIDNPDLLALGAFDNNRLVGLLVALHEPQLEPSLAAAIWAGQRRPPQQLAKQSLLGQLGHRPAAHWTGWRVWRLVVHPGWRRRGIARQLVQTLTRQAADQGADYLAAAFGLTPELLDFWVRADFVPVRLGRQPEAASGQLSLLMLRPLQERAAAFSQDNARLLGESVLLHPEQARRLEPEHTLLALARALPAPTLSALECERLTHWCRSHQPEASLQPILAKAWWACLAQQHTGPEPVLSSVAVRRLWWQQTWPEVQQALHLADRKAMQADLRRLLDIAPNGSLW</sequence>
<dbReference type="Gene3D" id="3.40.630.30">
    <property type="match status" value="1"/>
</dbReference>
<dbReference type="SUPFAM" id="SSF55729">
    <property type="entry name" value="Acyl-CoA N-acyltransferases (Nat)"/>
    <property type="match status" value="1"/>
</dbReference>
<dbReference type="Gene3D" id="3.40.50.11040">
    <property type="match status" value="1"/>
</dbReference>
<gene>
    <name evidence="7" type="ORF">E4656_18110</name>
</gene>
<dbReference type="RefSeq" id="WP_135484726.1">
    <property type="nucleotide sequence ID" value="NZ_SRMF01000012.1"/>
</dbReference>
<dbReference type="OrthoDB" id="5578851at2"/>
<dbReference type="InterPro" id="IPR000182">
    <property type="entry name" value="GNAT_dom"/>
</dbReference>
<dbReference type="PANTHER" id="PTHR10925:SF5">
    <property type="entry name" value="RNA CYTIDINE ACETYLTRANSFERASE"/>
    <property type="match status" value="1"/>
</dbReference>
<reference evidence="7 8" key="1">
    <citation type="submission" date="2019-04" db="EMBL/GenBank/DDBJ databases">
        <title>Natronospirillum operosus gen. nov., sp. nov., a haloalkaliphilic satellite isolated from decaying biomass of laboratory culture of cyanobacterium Geitlerinema sp. and proposal of Natronospirillaceae fam. nov. and Saccharospirillaceae fam. nov.</title>
        <authorList>
            <person name="Kevbrin V."/>
            <person name="Boltyanskaya Y."/>
            <person name="Koziaeva V."/>
            <person name="Grouzdev D.S."/>
            <person name="Park M."/>
            <person name="Cho J."/>
        </authorList>
    </citation>
    <scope>NUCLEOTIDE SEQUENCE [LARGE SCALE GENOMIC DNA]</scope>
    <source>
        <strain evidence="7 8">G-116</strain>
    </source>
</reference>
<comment type="caution">
    <text evidence="7">The sequence shown here is derived from an EMBL/GenBank/DDBJ whole genome shotgun (WGS) entry which is preliminary data.</text>
</comment>
<dbReference type="InterPro" id="IPR016181">
    <property type="entry name" value="Acyl_CoA_acyltransferase"/>
</dbReference>
<evidence type="ECO:0000313" key="8">
    <source>
        <dbReference type="Proteomes" id="UP000297475"/>
    </source>
</evidence>
<dbReference type="InterPro" id="IPR007807">
    <property type="entry name" value="TcmA/NAT10_helicase"/>
</dbReference>
<dbReference type="Pfam" id="PF13718">
    <property type="entry name" value="GNAT_acetyltr_2"/>
    <property type="match status" value="1"/>
</dbReference>
<keyword evidence="5" id="KW-0012">Acyltransferase</keyword>
<name>A0A4Z0W513_9GAMM</name>
<protein>
    <submittedName>
        <fullName evidence="7">tRNA(Met) cytidine acetyltransferase</fullName>
    </submittedName>
</protein>
<dbReference type="GO" id="GO:0008033">
    <property type="term" value="P:tRNA processing"/>
    <property type="evidence" value="ECO:0007669"/>
    <property type="project" value="UniProtKB-KW"/>
</dbReference>
<dbReference type="SUPFAM" id="SSF52540">
    <property type="entry name" value="P-loop containing nucleoside triphosphate hydrolases"/>
    <property type="match status" value="1"/>
</dbReference>
<dbReference type="InterPro" id="IPR013562">
    <property type="entry name" value="TmcA/NAT10_N"/>
</dbReference>
<keyword evidence="8" id="KW-1185">Reference proteome</keyword>
<accession>A0A4Z0W513</accession>
<dbReference type="InterPro" id="IPR032672">
    <property type="entry name" value="TmcA/NAT10/Kre33"/>
</dbReference>
<dbReference type="GO" id="GO:1904812">
    <property type="term" value="P:rRNA acetylation involved in maturation of SSU-rRNA"/>
    <property type="evidence" value="ECO:0007669"/>
    <property type="project" value="TreeGrafter"/>
</dbReference>
<dbReference type="Proteomes" id="UP000297475">
    <property type="component" value="Unassembled WGS sequence"/>
</dbReference>
<dbReference type="GO" id="GO:0005524">
    <property type="term" value="F:ATP binding"/>
    <property type="evidence" value="ECO:0007669"/>
    <property type="project" value="UniProtKB-KW"/>
</dbReference>
<feature type="domain" description="N-acetyltransferase" evidence="6">
    <location>
        <begin position="373"/>
        <end position="560"/>
    </location>
</feature>
<evidence type="ECO:0000256" key="2">
    <source>
        <dbReference type="ARBA" id="ARBA00022694"/>
    </source>
</evidence>
<dbReference type="GO" id="GO:1990883">
    <property type="term" value="F:18S rRNA cytidine N-acetyltransferase activity"/>
    <property type="evidence" value="ECO:0007669"/>
    <property type="project" value="TreeGrafter"/>
</dbReference>
<dbReference type="PROSITE" id="PS51186">
    <property type="entry name" value="GNAT"/>
    <property type="match status" value="1"/>
</dbReference>
<proteinExistence type="predicted"/>
<dbReference type="GO" id="GO:0000049">
    <property type="term" value="F:tRNA binding"/>
    <property type="evidence" value="ECO:0007669"/>
    <property type="project" value="TreeGrafter"/>
</dbReference>
<dbReference type="CDD" id="cd04301">
    <property type="entry name" value="NAT_SF"/>
    <property type="match status" value="1"/>
</dbReference>
<evidence type="ECO:0000259" key="6">
    <source>
        <dbReference type="PROSITE" id="PS51186"/>
    </source>
</evidence>
<evidence type="ECO:0000256" key="5">
    <source>
        <dbReference type="ARBA" id="ARBA00023315"/>
    </source>
</evidence>
<evidence type="ECO:0000256" key="1">
    <source>
        <dbReference type="ARBA" id="ARBA00022679"/>
    </source>
</evidence>
<dbReference type="Pfam" id="PF08351">
    <property type="entry name" value="TmcA_N"/>
    <property type="match status" value="1"/>
</dbReference>
<dbReference type="EMBL" id="SRMF01000012">
    <property type="protein sequence ID" value="TGG90638.1"/>
    <property type="molecule type" value="Genomic_DNA"/>
</dbReference>
<dbReference type="Gene3D" id="3.40.50.300">
    <property type="entry name" value="P-loop containing nucleotide triphosphate hydrolases"/>
    <property type="match status" value="1"/>
</dbReference>